<name>A0A165V2W1_9AGAM</name>
<organism evidence="1 2">
    <name type="scientific">Neolentinus lepideus HHB14362 ss-1</name>
    <dbReference type="NCBI Taxonomy" id="1314782"/>
    <lineage>
        <taxon>Eukaryota</taxon>
        <taxon>Fungi</taxon>
        <taxon>Dikarya</taxon>
        <taxon>Basidiomycota</taxon>
        <taxon>Agaricomycotina</taxon>
        <taxon>Agaricomycetes</taxon>
        <taxon>Gloeophyllales</taxon>
        <taxon>Gloeophyllaceae</taxon>
        <taxon>Neolentinus</taxon>
    </lineage>
</organism>
<dbReference type="InParanoid" id="A0A165V2W1"/>
<dbReference type="EMBL" id="KV425555">
    <property type="protein sequence ID" value="KZT29071.1"/>
    <property type="molecule type" value="Genomic_DNA"/>
</dbReference>
<reference evidence="1 2" key="1">
    <citation type="journal article" date="2016" name="Mol. Biol. Evol.">
        <title>Comparative Genomics of Early-Diverging Mushroom-Forming Fungi Provides Insights into the Origins of Lignocellulose Decay Capabilities.</title>
        <authorList>
            <person name="Nagy L.G."/>
            <person name="Riley R."/>
            <person name="Tritt A."/>
            <person name="Adam C."/>
            <person name="Daum C."/>
            <person name="Floudas D."/>
            <person name="Sun H."/>
            <person name="Yadav J.S."/>
            <person name="Pangilinan J."/>
            <person name="Larsson K.H."/>
            <person name="Matsuura K."/>
            <person name="Barry K."/>
            <person name="Labutti K."/>
            <person name="Kuo R."/>
            <person name="Ohm R.A."/>
            <person name="Bhattacharya S.S."/>
            <person name="Shirouzu T."/>
            <person name="Yoshinaga Y."/>
            <person name="Martin F.M."/>
            <person name="Grigoriev I.V."/>
            <person name="Hibbett D.S."/>
        </authorList>
    </citation>
    <scope>NUCLEOTIDE SEQUENCE [LARGE SCALE GENOMIC DNA]</scope>
    <source>
        <strain evidence="1 2">HHB14362 ss-1</strain>
    </source>
</reference>
<proteinExistence type="predicted"/>
<evidence type="ECO:0000313" key="2">
    <source>
        <dbReference type="Proteomes" id="UP000076761"/>
    </source>
</evidence>
<dbReference type="AlphaFoldDB" id="A0A165V2W1"/>
<protein>
    <submittedName>
        <fullName evidence="1">Uncharacterized protein</fullName>
    </submittedName>
</protein>
<gene>
    <name evidence="1" type="ORF">NEOLEDRAFT_1145375</name>
</gene>
<accession>A0A165V2W1</accession>
<dbReference type="Proteomes" id="UP000076761">
    <property type="component" value="Unassembled WGS sequence"/>
</dbReference>
<keyword evidence="2" id="KW-1185">Reference proteome</keyword>
<sequence length="168" mass="18902">MEVVLVKREQIHFHLAAYNNTRLKRIAMNRYLTTSVCQDGIRGDTPRLQASTIAINYTPCKTGIFNRGSEPATGCQPRGELQVAECFDLDDEHECRLHNDRKKENKINSLTGCGLRDNLEYGLNVFSRWFQGPLSGFSEVAVDDPVAQKERMIGWCCIHGGWALGTQA</sequence>
<evidence type="ECO:0000313" key="1">
    <source>
        <dbReference type="EMBL" id="KZT29071.1"/>
    </source>
</evidence>